<accession>A0A520X6I0</accession>
<comment type="similarity">
    <text evidence="2">Belongs to the flagella basal body rod proteins family.</text>
</comment>
<evidence type="ECO:0000259" key="8">
    <source>
        <dbReference type="Pfam" id="PF06429"/>
    </source>
</evidence>
<dbReference type="NCBIfam" id="TIGR01395">
    <property type="entry name" value="FlgC"/>
    <property type="match status" value="1"/>
</dbReference>
<evidence type="ECO:0000256" key="1">
    <source>
        <dbReference type="ARBA" id="ARBA00004117"/>
    </source>
</evidence>
<keyword evidence="9" id="KW-0282">Flagellum</keyword>
<gene>
    <name evidence="9" type="primary">flgC</name>
    <name evidence="9" type="ORF">EVJ48_09980</name>
</gene>
<name>A0A520X6I0_9DELT</name>
<dbReference type="InterPro" id="IPR001444">
    <property type="entry name" value="Flag_bb_rod_N"/>
</dbReference>
<keyword evidence="9" id="KW-0969">Cilium</keyword>
<dbReference type="InterPro" id="IPR006299">
    <property type="entry name" value="FlgC"/>
</dbReference>
<proteinExistence type="inferred from homology"/>
<evidence type="ECO:0000256" key="3">
    <source>
        <dbReference type="ARBA" id="ARBA00017941"/>
    </source>
</evidence>
<organism evidence="9 10">
    <name type="scientific">Candidatus Acidulodesulfobacterium acidiphilum</name>
    <dbReference type="NCBI Taxonomy" id="2597224"/>
    <lineage>
        <taxon>Bacteria</taxon>
        <taxon>Deltaproteobacteria</taxon>
        <taxon>Candidatus Acidulodesulfobacterales</taxon>
        <taxon>Candidatus Acidulodesulfobacterium</taxon>
    </lineage>
</organism>
<evidence type="ECO:0000313" key="10">
    <source>
        <dbReference type="Proteomes" id="UP000322454"/>
    </source>
</evidence>
<dbReference type="InterPro" id="IPR019776">
    <property type="entry name" value="Flagellar_basal_body_rod_CS"/>
</dbReference>
<comment type="subcellular location">
    <subcellularLocation>
        <location evidence="1 6">Bacterial flagellum basal body</location>
    </subcellularLocation>
</comment>
<dbReference type="PANTHER" id="PTHR30435:SF2">
    <property type="entry name" value="FLAGELLAR BASAL-BODY ROD PROTEIN FLGC"/>
    <property type="match status" value="1"/>
</dbReference>
<dbReference type="GO" id="GO:0071978">
    <property type="term" value="P:bacterial-type flagellum-dependent swarming motility"/>
    <property type="evidence" value="ECO:0007669"/>
    <property type="project" value="TreeGrafter"/>
</dbReference>
<dbReference type="PANTHER" id="PTHR30435">
    <property type="entry name" value="FLAGELLAR PROTEIN"/>
    <property type="match status" value="1"/>
</dbReference>
<sequence>MGFNESLKIAAEGLNAERIRMNVISSNLANINTDDAGNGLPYVKKEPLFKTVKFKNYFGVEVEKIENAKNPFSEKYDPSNPLANKAGYVKTPNISAIRELVDMISATRAYQADAQVISESKAMSQSSLQI</sequence>
<evidence type="ECO:0000313" key="9">
    <source>
        <dbReference type="EMBL" id="RZV36799.1"/>
    </source>
</evidence>
<evidence type="ECO:0000259" key="7">
    <source>
        <dbReference type="Pfam" id="PF00460"/>
    </source>
</evidence>
<comment type="subunit">
    <text evidence="5 6">The basal body constitutes a major portion of the flagellar organelle and consists of four rings (L,P,S, and M) mounted on a central rod. The rod consists of about 26 subunits of FlgG in the distal portion, and FlgB, FlgC and FlgF are thought to build up the proximal portion of the rod with about 6 subunits each.</text>
</comment>
<dbReference type="Pfam" id="PF00460">
    <property type="entry name" value="Flg_bb_rod"/>
    <property type="match status" value="1"/>
</dbReference>
<evidence type="ECO:0000256" key="2">
    <source>
        <dbReference type="ARBA" id="ARBA00009677"/>
    </source>
</evidence>
<keyword evidence="9" id="KW-0966">Cell projection</keyword>
<dbReference type="Pfam" id="PF06429">
    <property type="entry name" value="Flg_bbr_C"/>
    <property type="match status" value="1"/>
</dbReference>
<feature type="domain" description="Flagellar basal-body/hook protein C-terminal" evidence="8">
    <location>
        <begin position="86"/>
        <end position="130"/>
    </location>
</feature>
<reference evidence="9 10" key="1">
    <citation type="submission" date="2019-01" db="EMBL/GenBank/DDBJ databases">
        <title>Insights into ecological role of a new deltaproteobacterial order Candidatus Sinidesulfobacterales (Sva0485) by metagenomics and metatranscriptomics.</title>
        <authorList>
            <person name="Tan S."/>
            <person name="Liu J."/>
            <person name="Fang Y."/>
            <person name="Hedlund B."/>
            <person name="Lian Z.-H."/>
            <person name="Huang L.-Y."/>
            <person name="Li J.-T."/>
            <person name="Huang L.-N."/>
            <person name="Li W.-J."/>
            <person name="Jiang H.-C."/>
            <person name="Dong H.-L."/>
            <person name="Shu W.-S."/>
        </authorList>
    </citation>
    <scope>NUCLEOTIDE SEQUENCE [LARGE SCALE GENOMIC DNA]</scope>
    <source>
        <strain evidence="9">AP4</strain>
    </source>
</reference>
<comment type="caution">
    <text evidence="9">The sequence shown here is derived from an EMBL/GenBank/DDBJ whole genome shotgun (WGS) entry which is preliminary data.</text>
</comment>
<dbReference type="GO" id="GO:0030694">
    <property type="term" value="C:bacterial-type flagellum basal body, rod"/>
    <property type="evidence" value="ECO:0007669"/>
    <property type="project" value="UniProtKB-UniRule"/>
</dbReference>
<evidence type="ECO:0000256" key="4">
    <source>
        <dbReference type="ARBA" id="ARBA00023143"/>
    </source>
</evidence>
<evidence type="ECO:0000256" key="5">
    <source>
        <dbReference type="ARBA" id="ARBA00025933"/>
    </source>
</evidence>
<dbReference type="InterPro" id="IPR010930">
    <property type="entry name" value="Flg_bb/hook_C_dom"/>
</dbReference>
<dbReference type="PROSITE" id="PS00588">
    <property type="entry name" value="FLAGELLA_BB_ROD"/>
    <property type="match status" value="1"/>
</dbReference>
<dbReference type="Proteomes" id="UP000322454">
    <property type="component" value="Unassembled WGS sequence"/>
</dbReference>
<protein>
    <recommendedName>
        <fullName evidence="3 6">Flagellar basal-body rod protein FlgC</fullName>
    </recommendedName>
</protein>
<keyword evidence="4 6" id="KW-0975">Bacterial flagellum</keyword>
<feature type="domain" description="Flagellar basal body rod protein N-terminal" evidence="7">
    <location>
        <begin position="7"/>
        <end position="34"/>
    </location>
</feature>
<dbReference type="EMBL" id="SHMQ01000053">
    <property type="protein sequence ID" value="RZV36799.1"/>
    <property type="molecule type" value="Genomic_DNA"/>
</dbReference>
<dbReference type="AlphaFoldDB" id="A0A520X6I0"/>
<evidence type="ECO:0000256" key="6">
    <source>
        <dbReference type="RuleBase" id="RU362062"/>
    </source>
</evidence>